<organism evidence="1 2">
    <name type="scientific">Flavobacterium granuli</name>
    <dbReference type="NCBI Taxonomy" id="280093"/>
    <lineage>
        <taxon>Bacteria</taxon>
        <taxon>Pseudomonadati</taxon>
        <taxon>Bacteroidota</taxon>
        <taxon>Flavobacteriia</taxon>
        <taxon>Flavobacteriales</taxon>
        <taxon>Flavobacteriaceae</taxon>
        <taxon>Flavobacterium</taxon>
    </lineage>
</organism>
<sequence length="53" mass="6028">MNFQDEILPIIATTTDLGNWLNGKMVLYLDDLANPNNGLNLVQNPMYYQNDVV</sequence>
<dbReference type="RefSeq" id="WP_310007032.1">
    <property type="nucleotide sequence ID" value="NZ_JAVDTX010000005.1"/>
</dbReference>
<name>A0ABU1S3M3_9FLAO</name>
<reference evidence="1 2" key="1">
    <citation type="submission" date="2023-07" db="EMBL/GenBank/DDBJ databases">
        <title>Sorghum-associated microbial communities from plants grown in Nebraska, USA.</title>
        <authorList>
            <person name="Schachtman D."/>
        </authorList>
    </citation>
    <scope>NUCLEOTIDE SEQUENCE [LARGE SCALE GENOMIC DNA]</scope>
    <source>
        <strain evidence="1 2">BE124</strain>
    </source>
</reference>
<accession>A0ABU1S3M3</accession>
<protein>
    <submittedName>
        <fullName evidence="1">Uncharacterized protein</fullName>
    </submittedName>
</protein>
<dbReference type="EMBL" id="JAVDTX010000005">
    <property type="protein sequence ID" value="MDR6845593.1"/>
    <property type="molecule type" value="Genomic_DNA"/>
</dbReference>
<proteinExistence type="predicted"/>
<evidence type="ECO:0000313" key="1">
    <source>
        <dbReference type="EMBL" id="MDR6845593.1"/>
    </source>
</evidence>
<keyword evidence="2" id="KW-1185">Reference proteome</keyword>
<gene>
    <name evidence="1" type="ORF">J2W95_002303</name>
</gene>
<comment type="caution">
    <text evidence="1">The sequence shown here is derived from an EMBL/GenBank/DDBJ whole genome shotgun (WGS) entry which is preliminary data.</text>
</comment>
<dbReference type="Proteomes" id="UP001261871">
    <property type="component" value="Unassembled WGS sequence"/>
</dbReference>
<evidence type="ECO:0000313" key="2">
    <source>
        <dbReference type="Proteomes" id="UP001261871"/>
    </source>
</evidence>